<evidence type="ECO:0000256" key="6">
    <source>
        <dbReference type="ARBA" id="ARBA00022692"/>
    </source>
</evidence>
<evidence type="ECO:0000256" key="4">
    <source>
        <dbReference type="ARBA" id="ARBA00022553"/>
    </source>
</evidence>
<comment type="subcellular location">
    <subcellularLocation>
        <location evidence="2">Membrane</location>
    </subcellularLocation>
</comment>
<evidence type="ECO:0000256" key="10">
    <source>
        <dbReference type="ARBA" id="ARBA00023136"/>
    </source>
</evidence>
<evidence type="ECO:0000256" key="11">
    <source>
        <dbReference type="SAM" id="MobiDB-lite"/>
    </source>
</evidence>
<dbReference type="SMART" id="SM00387">
    <property type="entry name" value="HATPase_c"/>
    <property type="match status" value="1"/>
</dbReference>
<keyword evidence="9" id="KW-0902">Two-component regulatory system</keyword>
<evidence type="ECO:0000256" key="5">
    <source>
        <dbReference type="ARBA" id="ARBA00022679"/>
    </source>
</evidence>
<keyword evidence="4" id="KW-0597">Phosphoprotein</keyword>
<feature type="transmembrane region" description="Helical" evidence="12">
    <location>
        <begin position="26"/>
        <end position="45"/>
    </location>
</feature>
<organism evidence="14 15">
    <name type="scientific">Companilactobacillus mishanensis</name>
    <dbReference type="NCBI Taxonomy" id="2486008"/>
    <lineage>
        <taxon>Bacteria</taxon>
        <taxon>Bacillati</taxon>
        <taxon>Bacillota</taxon>
        <taxon>Bacilli</taxon>
        <taxon>Lactobacillales</taxon>
        <taxon>Lactobacillaceae</taxon>
        <taxon>Companilactobacillus</taxon>
    </lineage>
</organism>
<dbReference type="PANTHER" id="PTHR45436">
    <property type="entry name" value="SENSOR HISTIDINE KINASE YKOH"/>
    <property type="match status" value="1"/>
</dbReference>
<dbReference type="AlphaFoldDB" id="A0A5P0ZJV2"/>
<dbReference type="SUPFAM" id="SSF47384">
    <property type="entry name" value="Homodimeric domain of signal transducing histidine kinase"/>
    <property type="match status" value="1"/>
</dbReference>
<dbReference type="SMART" id="SM00388">
    <property type="entry name" value="HisKA"/>
    <property type="match status" value="1"/>
</dbReference>
<evidence type="ECO:0000256" key="3">
    <source>
        <dbReference type="ARBA" id="ARBA00012438"/>
    </source>
</evidence>
<dbReference type="InterPro" id="IPR004358">
    <property type="entry name" value="Sig_transdc_His_kin-like_C"/>
</dbReference>
<dbReference type="GO" id="GO:0000155">
    <property type="term" value="F:phosphorelay sensor kinase activity"/>
    <property type="evidence" value="ECO:0007669"/>
    <property type="project" value="InterPro"/>
</dbReference>
<keyword evidence="10 12" id="KW-0472">Membrane</keyword>
<keyword evidence="8 12" id="KW-1133">Transmembrane helix</keyword>
<dbReference type="InterPro" id="IPR005467">
    <property type="entry name" value="His_kinase_dom"/>
</dbReference>
<comment type="catalytic activity">
    <reaction evidence="1">
        <text>ATP + protein L-histidine = ADP + protein N-phospho-L-histidine.</text>
        <dbReference type="EC" id="2.7.13.3"/>
    </reaction>
</comment>
<gene>
    <name evidence="14" type="ORF">FHL02_09880</name>
</gene>
<dbReference type="FunFam" id="1.10.287.130:FF:000001">
    <property type="entry name" value="Two-component sensor histidine kinase"/>
    <property type="match status" value="1"/>
</dbReference>
<protein>
    <recommendedName>
        <fullName evidence="3">histidine kinase</fullName>
        <ecNumber evidence="3">2.7.13.3</ecNumber>
    </recommendedName>
</protein>
<dbReference type="PRINTS" id="PR00344">
    <property type="entry name" value="BCTRLSENSOR"/>
</dbReference>
<dbReference type="CDD" id="cd00082">
    <property type="entry name" value="HisKA"/>
    <property type="match status" value="1"/>
</dbReference>
<accession>A0A5P0ZJV2</accession>
<sequence>MLGIFSKMKRKTRLNKITRRQSARQFILVMMTFAILFISLGMIVYNSFSTSTYSSIDRDIKAQVNMIRHSPNMHPDNEPHGPEQAKRNHPIPQPNAPFQTSILIYNNSGKLLNKASLGNRYTVLKNLPLRKNDLNVKKNIVISNMNFRIKLIHASKNNKNPVYAGNYVMVVQNIDNQMQSLENFERILIISFALFWLISLILSYLLTRFTMRPIIKSWKQQSEFVNDAAHELRTPLAIIQGKLEYMLTKPNDTIIDEAEQISVSLDEVNRLNSLTNSLLDLARADQSSTKLDFKETNPEFFLTDPIKPFTDIINSQEKVFQIDIKQNVVLNVDRDKIKQLLIILLDNATKYTPKHGTISVSDNIEGNKYQIMVSDTGVGISDDDKKKIFGRFYRVDKSRNKNSGGHGLGLSIAEQIVHAHHGKIFVRDNVPVGTIFIVELPIKHKK</sequence>
<keyword evidence="6 12" id="KW-0812">Transmembrane</keyword>
<dbReference type="PANTHER" id="PTHR45436:SF5">
    <property type="entry name" value="SENSOR HISTIDINE KINASE TRCS"/>
    <property type="match status" value="1"/>
</dbReference>
<keyword evidence="7 14" id="KW-0418">Kinase</keyword>
<dbReference type="PROSITE" id="PS50109">
    <property type="entry name" value="HIS_KIN"/>
    <property type="match status" value="1"/>
</dbReference>
<proteinExistence type="predicted"/>
<comment type="caution">
    <text evidence="14">The sequence shown here is derived from an EMBL/GenBank/DDBJ whole genome shotgun (WGS) entry which is preliminary data.</text>
</comment>
<feature type="domain" description="Histidine kinase" evidence="13">
    <location>
        <begin position="227"/>
        <end position="444"/>
    </location>
</feature>
<evidence type="ECO:0000256" key="7">
    <source>
        <dbReference type="ARBA" id="ARBA00022777"/>
    </source>
</evidence>
<dbReference type="InterPro" id="IPR050428">
    <property type="entry name" value="TCS_sensor_his_kinase"/>
</dbReference>
<dbReference type="InterPro" id="IPR036890">
    <property type="entry name" value="HATPase_C_sf"/>
</dbReference>
<dbReference type="InterPro" id="IPR036097">
    <property type="entry name" value="HisK_dim/P_sf"/>
</dbReference>
<evidence type="ECO:0000256" key="8">
    <source>
        <dbReference type="ARBA" id="ARBA00022989"/>
    </source>
</evidence>
<evidence type="ECO:0000313" key="14">
    <source>
        <dbReference type="EMBL" id="MQS53328.1"/>
    </source>
</evidence>
<dbReference type="SUPFAM" id="SSF55874">
    <property type="entry name" value="ATPase domain of HSP90 chaperone/DNA topoisomerase II/histidine kinase"/>
    <property type="match status" value="1"/>
</dbReference>
<dbReference type="EC" id="2.7.13.3" evidence="3"/>
<evidence type="ECO:0000256" key="9">
    <source>
        <dbReference type="ARBA" id="ARBA00023012"/>
    </source>
</evidence>
<evidence type="ECO:0000256" key="12">
    <source>
        <dbReference type="SAM" id="Phobius"/>
    </source>
</evidence>
<evidence type="ECO:0000259" key="13">
    <source>
        <dbReference type="PROSITE" id="PS50109"/>
    </source>
</evidence>
<feature type="region of interest" description="Disordered" evidence="11">
    <location>
        <begin position="69"/>
        <end position="89"/>
    </location>
</feature>
<dbReference type="InterPro" id="IPR003594">
    <property type="entry name" value="HATPase_dom"/>
</dbReference>
<feature type="compositionally biased region" description="Basic and acidic residues" evidence="11">
    <location>
        <begin position="75"/>
        <end position="86"/>
    </location>
</feature>
<dbReference type="FunFam" id="3.30.565.10:FF:000006">
    <property type="entry name" value="Sensor histidine kinase WalK"/>
    <property type="match status" value="1"/>
</dbReference>
<evidence type="ECO:0000313" key="15">
    <source>
        <dbReference type="Proteomes" id="UP000380386"/>
    </source>
</evidence>
<reference evidence="14 15" key="1">
    <citation type="journal article" date="2019" name="Syst. Appl. Microbiol.">
        <title>Polyphasic characterization of two novel Lactobacillus spp. isolated from blown salami packages: Description of Lactobacillus halodurans sp. nov. and Lactobacillus salsicarnum sp. nov.</title>
        <authorList>
            <person name="Schuster J.A."/>
            <person name="Klingl A."/>
            <person name="Vogel R.F."/>
            <person name="Ehrmann M.A."/>
        </authorList>
    </citation>
    <scope>NUCLEOTIDE SEQUENCE [LARGE SCALE GENOMIC DNA]</scope>
    <source>
        <strain evidence="14 15">TMW 1.2118</strain>
    </source>
</reference>
<dbReference type="Pfam" id="PF00512">
    <property type="entry name" value="HisKA"/>
    <property type="match status" value="1"/>
</dbReference>
<dbReference type="Proteomes" id="UP000380386">
    <property type="component" value="Unassembled WGS sequence"/>
</dbReference>
<feature type="transmembrane region" description="Helical" evidence="12">
    <location>
        <begin position="187"/>
        <end position="206"/>
    </location>
</feature>
<evidence type="ECO:0000256" key="2">
    <source>
        <dbReference type="ARBA" id="ARBA00004370"/>
    </source>
</evidence>
<evidence type="ECO:0000256" key="1">
    <source>
        <dbReference type="ARBA" id="ARBA00000085"/>
    </source>
</evidence>
<dbReference type="Pfam" id="PF02518">
    <property type="entry name" value="HATPase_c"/>
    <property type="match status" value="1"/>
</dbReference>
<keyword evidence="5" id="KW-0808">Transferase</keyword>
<dbReference type="GO" id="GO:0005886">
    <property type="term" value="C:plasma membrane"/>
    <property type="evidence" value="ECO:0007669"/>
    <property type="project" value="TreeGrafter"/>
</dbReference>
<name>A0A5P0ZJV2_9LACO</name>
<dbReference type="EMBL" id="VDFM01000015">
    <property type="protein sequence ID" value="MQS53328.1"/>
    <property type="molecule type" value="Genomic_DNA"/>
</dbReference>
<dbReference type="OrthoDB" id="9813151at2"/>
<dbReference type="Gene3D" id="1.10.287.130">
    <property type="match status" value="1"/>
</dbReference>
<dbReference type="Gene3D" id="3.30.565.10">
    <property type="entry name" value="Histidine kinase-like ATPase, C-terminal domain"/>
    <property type="match status" value="1"/>
</dbReference>
<dbReference type="InterPro" id="IPR003661">
    <property type="entry name" value="HisK_dim/P_dom"/>
</dbReference>